<organism evidence="2">
    <name type="scientific">viral metagenome</name>
    <dbReference type="NCBI Taxonomy" id="1070528"/>
    <lineage>
        <taxon>unclassified sequences</taxon>
        <taxon>metagenomes</taxon>
        <taxon>organismal metagenomes</taxon>
    </lineage>
</organism>
<protein>
    <submittedName>
        <fullName evidence="2">Uncharacterized protein</fullName>
    </submittedName>
</protein>
<feature type="compositionally biased region" description="Basic and acidic residues" evidence="1">
    <location>
        <begin position="55"/>
        <end position="126"/>
    </location>
</feature>
<feature type="region of interest" description="Disordered" evidence="1">
    <location>
        <begin position="55"/>
        <end position="128"/>
    </location>
</feature>
<dbReference type="AlphaFoldDB" id="A0A6C0ILW1"/>
<evidence type="ECO:0000256" key="1">
    <source>
        <dbReference type="SAM" id="MobiDB-lite"/>
    </source>
</evidence>
<proteinExistence type="predicted"/>
<name>A0A6C0ILW1_9ZZZZ</name>
<reference evidence="2" key="1">
    <citation type="journal article" date="2020" name="Nature">
        <title>Giant virus diversity and host interactions through global metagenomics.</title>
        <authorList>
            <person name="Schulz F."/>
            <person name="Roux S."/>
            <person name="Paez-Espino D."/>
            <person name="Jungbluth S."/>
            <person name="Walsh D.A."/>
            <person name="Denef V.J."/>
            <person name="McMahon K.D."/>
            <person name="Konstantinidis K.T."/>
            <person name="Eloe-Fadrosh E.A."/>
            <person name="Kyrpides N.C."/>
            <person name="Woyke T."/>
        </authorList>
    </citation>
    <scope>NUCLEOTIDE SEQUENCE</scope>
    <source>
        <strain evidence="2">GVMAG-M-3300024258-28</strain>
    </source>
</reference>
<feature type="region of interest" description="Disordered" evidence="1">
    <location>
        <begin position="186"/>
        <end position="214"/>
    </location>
</feature>
<sequence>MSATTPTTTTVKPTTKRNYTKKPLVIKKFLTKEENNGLIKMTKTFHKNYLKSNKEFQKQQAKDAKEAAKTEKKAEKEAEKQKIKDAKEAAKTEKKAEKELEKQSLKNAKTEEKEKKKAEKKAEKNKKTQISGNILDVIQFEAPSTNNSKPTNLVIEARDETTQELSEEIFITTDEITGLANALAPGEVKKKTRGRPKKSKLDLIAPNSTSEVIN</sequence>
<accession>A0A6C0ILW1</accession>
<evidence type="ECO:0000313" key="2">
    <source>
        <dbReference type="EMBL" id="QHT94188.1"/>
    </source>
</evidence>
<dbReference type="EMBL" id="MN740217">
    <property type="protein sequence ID" value="QHT94188.1"/>
    <property type="molecule type" value="Genomic_DNA"/>
</dbReference>